<evidence type="ECO:0000256" key="2">
    <source>
        <dbReference type="ARBA" id="ARBA00011475"/>
    </source>
</evidence>
<reference evidence="7 8" key="1">
    <citation type="submission" date="2021-01" db="EMBL/GenBank/DDBJ databases">
        <title>Genomic Encyclopedia of Type Strains, Phase IV (KMG-IV): sequencing the most valuable type-strain genomes for metagenomic binning, comparative biology and taxonomic classification.</title>
        <authorList>
            <person name="Goeker M."/>
        </authorList>
    </citation>
    <scope>NUCLEOTIDE SEQUENCE [LARGE SCALE GENOMIC DNA]</scope>
    <source>
        <strain evidence="7 8">DSM 25540</strain>
    </source>
</reference>
<dbReference type="Proteomes" id="UP000741863">
    <property type="component" value="Unassembled WGS sequence"/>
</dbReference>
<dbReference type="EC" id="2.3.1.1" evidence="6"/>
<dbReference type="NCBIfam" id="NF003802">
    <property type="entry name" value="PRK05388.1"/>
    <property type="match status" value="1"/>
</dbReference>
<dbReference type="NCBIfam" id="TIGR00120">
    <property type="entry name" value="ArgJ"/>
    <property type="match status" value="1"/>
</dbReference>
<comment type="similarity">
    <text evidence="1 6">Belongs to the ArgJ family.</text>
</comment>
<dbReference type="EMBL" id="JAFBEC010000002">
    <property type="protein sequence ID" value="MBM7631554.1"/>
    <property type="molecule type" value="Genomic_DNA"/>
</dbReference>
<feature type="active site" description="Nucleophile" evidence="6">
    <location>
        <position position="198"/>
    </location>
</feature>
<comment type="catalytic activity">
    <reaction evidence="6">
        <text>N(2)-acetyl-L-ornithine + L-glutamate = N-acetyl-L-glutamate + L-ornithine</text>
        <dbReference type="Rhea" id="RHEA:15349"/>
        <dbReference type="ChEBI" id="CHEBI:29985"/>
        <dbReference type="ChEBI" id="CHEBI:44337"/>
        <dbReference type="ChEBI" id="CHEBI:46911"/>
        <dbReference type="ChEBI" id="CHEBI:57805"/>
        <dbReference type="EC" id="2.3.1.35"/>
    </reaction>
</comment>
<keyword evidence="6" id="KW-0963">Cytoplasm</keyword>
<keyword evidence="5 6" id="KW-0012">Acyltransferase</keyword>
<dbReference type="Gene3D" id="3.30.2330.10">
    <property type="entry name" value="arginine biosynthesis bifunctional protein suprefamily"/>
    <property type="match status" value="1"/>
</dbReference>
<keyword evidence="6" id="KW-0028">Amino-acid biosynthesis</keyword>
<feature type="binding site" evidence="6">
    <location>
        <position position="406"/>
    </location>
    <ligand>
        <name>substrate</name>
    </ligand>
</feature>
<feature type="chain" id="PRO_5044945078" description="Arginine biosynthesis bifunctional protein ArgJ alpha chain" evidence="6">
    <location>
        <begin position="1"/>
        <end position="197"/>
    </location>
</feature>
<name>A0ABS2P823_9BACL</name>
<evidence type="ECO:0000256" key="3">
    <source>
        <dbReference type="ARBA" id="ARBA00022679"/>
    </source>
</evidence>
<dbReference type="Pfam" id="PF01960">
    <property type="entry name" value="ArgJ"/>
    <property type="match status" value="1"/>
</dbReference>
<evidence type="ECO:0000313" key="8">
    <source>
        <dbReference type="Proteomes" id="UP000741863"/>
    </source>
</evidence>
<dbReference type="Gene3D" id="3.60.70.12">
    <property type="entry name" value="L-amino peptidase D-ALA esterase/amidase"/>
    <property type="match status" value="1"/>
</dbReference>
<dbReference type="InterPro" id="IPR016117">
    <property type="entry name" value="ArgJ-like_dom_sf"/>
</dbReference>
<dbReference type="PANTHER" id="PTHR23100">
    <property type="entry name" value="ARGININE BIOSYNTHESIS BIFUNCTIONAL PROTEIN ARGJ"/>
    <property type="match status" value="1"/>
</dbReference>
<evidence type="ECO:0000256" key="4">
    <source>
        <dbReference type="ARBA" id="ARBA00022813"/>
    </source>
</evidence>
<dbReference type="Gene3D" id="3.10.20.340">
    <property type="entry name" value="ArgJ beta chain, C-terminal domain"/>
    <property type="match status" value="1"/>
</dbReference>
<keyword evidence="6" id="KW-0511">Multifunctional enzyme</keyword>
<comment type="subcellular location">
    <subcellularLocation>
        <location evidence="6">Cytoplasm</location>
    </subcellularLocation>
</comment>
<evidence type="ECO:0000313" key="7">
    <source>
        <dbReference type="EMBL" id="MBM7631554.1"/>
    </source>
</evidence>
<feature type="binding site" evidence="6">
    <location>
        <position position="411"/>
    </location>
    <ligand>
        <name>substrate</name>
    </ligand>
</feature>
<comment type="pathway">
    <text evidence="6">Amino-acid biosynthesis; L-arginine biosynthesis; L-ornithine and N-acetyl-L-glutamate from L-glutamate and N(2)-acetyl-L-ornithine (cyclic): step 1/1.</text>
</comment>
<evidence type="ECO:0000256" key="6">
    <source>
        <dbReference type="HAMAP-Rule" id="MF_01106"/>
    </source>
</evidence>
<dbReference type="HAMAP" id="MF_01106">
    <property type="entry name" value="ArgJ"/>
    <property type="match status" value="1"/>
</dbReference>
<proteinExistence type="inferred from homology"/>
<keyword evidence="8" id="KW-1185">Reference proteome</keyword>
<accession>A0ABS2P823</accession>
<feature type="binding site" evidence="6">
    <location>
        <position position="161"/>
    </location>
    <ligand>
        <name>substrate</name>
    </ligand>
</feature>
<dbReference type="PANTHER" id="PTHR23100:SF0">
    <property type="entry name" value="ARGININE BIOSYNTHESIS BIFUNCTIONAL PROTEIN ARGJ, MITOCHONDRIAL"/>
    <property type="match status" value="1"/>
</dbReference>
<feature type="binding site" evidence="6">
    <location>
        <position position="284"/>
    </location>
    <ligand>
        <name>substrate</name>
    </ligand>
</feature>
<keyword evidence="3 6" id="KW-0808">Transferase</keyword>
<evidence type="ECO:0000256" key="5">
    <source>
        <dbReference type="ARBA" id="ARBA00023315"/>
    </source>
</evidence>
<keyword evidence="4 6" id="KW-0068">Autocatalytic cleavage</keyword>
<comment type="caution">
    <text evidence="7">The sequence shown here is derived from an EMBL/GenBank/DDBJ whole genome shotgun (WGS) entry which is preliminary data.</text>
</comment>
<dbReference type="InterPro" id="IPR042195">
    <property type="entry name" value="ArgJ_beta_C"/>
</dbReference>
<comment type="subunit">
    <text evidence="2 6">Heterotetramer of two alpha and two beta chains.</text>
</comment>
<feature type="site" description="Cleavage; by autolysis" evidence="6">
    <location>
        <begin position="197"/>
        <end position="198"/>
    </location>
</feature>
<feature type="chain" id="PRO_5044945079" description="Arginine biosynthesis bifunctional protein ArgJ beta chain" evidence="6">
    <location>
        <begin position="198"/>
        <end position="411"/>
    </location>
</feature>
<sequence>MANAQTVAMQAIEAVNGTITTPKGFKSDGIHTKVKRKRNDLGVIYCDQPVAAAAVYTLNQIQAAPIAVTKEAIQTNGKIQAVVVNSGHANACTGKQGLTDAYEVQEKVAKTFVIQPEDIAVASTGLIGERMKMEKIIPGIEKLEPVATNQGAEQFAQAILTTDTFTKSACVQTMIDGEVVTVAGVAKGSGMIHPNMATMLGFMTTDANISHEALQRVLSNVTDQTYNRITVDGDTSTNDMVLALASAEVDHAELSETHPEWLQFVSAMQAVSESLSKQIARDGEGATKLIEVQVSGAPTDADAGKIAKQIVGSDLVKTAIYGTDANWGRIICAIGYAGVTIDPDTIDIAIGSYDTLLNSEPVMFSEEEVLAYLKGEEITIHVHLHVGEGVGKAWGCDLTYDYVRINAGYRT</sequence>
<dbReference type="SUPFAM" id="SSF56266">
    <property type="entry name" value="DmpA/ArgJ-like"/>
    <property type="match status" value="1"/>
</dbReference>
<feature type="site" description="Involved in the stabilization of negative charge on the oxyanion by the formation of the oxyanion hole" evidence="6">
    <location>
        <position position="125"/>
    </location>
</feature>
<protein>
    <recommendedName>
        <fullName evidence="6">Arginine biosynthesis bifunctional protein ArgJ</fullName>
    </recommendedName>
    <domain>
        <recommendedName>
            <fullName evidence="6">Glutamate N-acetyltransferase</fullName>
            <ecNumber evidence="6">2.3.1.35</ecNumber>
        </recommendedName>
        <alternativeName>
            <fullName evidence="6">Ornithine acetyltransferase</fullName>
            <shortName evidence="6">OATase</shortName>
        </alternativeName>
        <alternativeName>
            <fullName evidence="6">Ornithine transacetylase</fullName>
        </alternativeName>
    </domain>
    <domain>
        <recommendedName>
            <fullName evidence="6">Amino-acid acetyltransferase</fullName>
            <ecNumber evidence="6">2.3.1.1</ecNumber>
        </recommendedName>
        <alternativeName>
            <fullName evidence="6">N-acetylglutamate synthase</fullName>
            <shortName evidence="6">AGSase</shortName>
        </alternativeName>
    </domain>
    <component>
        <recommendedName>
            <fullName evidence="6">Arginine biosynthesis bifunctional protein ArgJ alpha chain</fullName>
        </recommendedName>
    </component>
    <component>
        <recommendedName>
            <fullName evidence="6">Arginine biosynthesis bifunctional protein ArgJ beta chain</fullName>
        </recommendedName>
    </component>
</protein>
<feature type="binding site" evidence="6">
    <location>
        <position position="198"/>
    </location>
    <ligand>
        <name>substrate</name>
    </ligand>
</feature>
<gene>
    <name evidence="6" type="primary">argJ</name>
    <name evidence="7" type="ORF">JOD17_000646</name>
</gene>
<keyword evidence="6" id="KW-0055">Arginine biosynthesis</keyword>
<evidence type="ECO:0000256" key="1">
    <source>
        <dbReference type="ARBA" id="ARBA00006774"/>
    </source>
</evidence>
<dbReference type="EC" id="2.3.1.35" evidence="6"/>
<feature type="binding site" evidence="6">
    <location>
        <position position="187"/>
    </location>
    <ligand>
        <name>substrate</name>
    </ligand>
</feature>
<comment type="pathway">
    <text evidence="6">Amino-acid biosynthesis; L-arginine biosynthesis; N(2)-acetyl-L-ornithine from L-glutamate: step 1/4.</text>
</comment>
<comment type="function">
    <text evidence="6">Catalyzes two activities which are involved in the cyclic version of arginine biosynthesis: the synthesis of N-acetylglutamate from glutamate and acetyl-CoA as the acetyl donor, and of ornithine by transacetylation between N(2)-acetylornithine and glutamate.</text>
</comment>
<dbReference type="InterPro" id="IPR002813">
    <property type="entry name" value="Arg_biosynth_ArgJ"/>
</dbReference>
<organism evidence="7 8">
    <name type="scientific">Geomicrobium sediminis</name>
    <dbReference type="NCBI Taxonomy" id="1347788"/>
    <lineage>
        <taxon>Bacteria</taxon>
        <taxon>Bacillati</taxon>
        <taxon>Bacillota</taxon>
        <taxon>Bacilli</taxon>
        <taxon>Bacillales</taxon>
        <taxon>Geomicrobium</taxon>
    </lineage>
</organism>
<dbReference type="CDD" id="cd02152">
    <property type="entry name" value="OAT"/>
    <property type="match status" value="1"/>
</dbReference>
<comment type="catalytic activity">
    <reaction evidence="6">
        <text>L-glutamate + acetyl-CoA = N-acetyl-L-glutamate + CoA + H(+)</text>
        <dbReference type="Rhea" id="RHEA:24292"/>
        <dbReference type="ChEBI" id="CHEBI:15378"/>
        <dbReference type="ChEBI" id="CHEBI:29985"/>
        <dbReference type="ChEBI" id="CHEBI:44337"/>
        <dbReference type="ChEBI" id="CHEBI:57287"/>
        <dbReference type="ChEBI" id="CHEBI:57288"/>
        <dbReference type="EC" id="2.3.1.1"/>
    </reaction>
</comment>
<feature type="site" description="Involved in the stabilization of negative charge on the oxyanion by the formation of the oxyanion hole" evidence="6">
    <location>
        <position position="124"/>
    </location>
</feature>
<dbReference type="GO" id="GO:0004358">
    <property type="term" value="F:L-glutamate N-acetyltransferase activity, acting on acetyl-L-ornithine as donor"/>
    <property type="evidence" value="ECO:0007669"/>
    <property type="project" value="UniProtKB-EC"/>
</dbReference>